<evidence type="ECO:0000313" key="1">
    <source>
        <dbReference type="EMBL" id="MBR8128907.1"/>
    </source>
</evidence>
<gene>
    <name evidence="1" type="ORF">KDW93_07945</name>
</gene>
<comment type="caution">
    <text evidence="1">The sequence shown here is derived from an EMBL/GenBank/DDBJ whole genome shotgun (WGS) entry which is preliminary data.</text>
</comment>
<dbReference type="AlphaFoldDB" id="A0AA41E5T8"/>
<dbReference type="EMBL" id="JAGSVG010000005">
    <property type="protein sequence ID" value="MBR8128907.1"/>
    <property type="molecule type" value="Genomic_DNA"/>
</dbReference>
<evidence type="ECO:0000313" key="2">
    <source>
        <dbReference type="Proteomes" id="UP000682266"/>
    </source>
</evidence>
<dbReference type="RefSeq" id="WP_175762697.1">
    <property type="nucleotide sequence ID" value="NZ_CADERF010000015.1"/>
</dbReference>
<proteinExistence type="predicted"/>
<reference evidence="1" key="1">
    <citation type="submission" date="2021-04" db="EMBL/GenBank/DDBJ databases">
        <title>A collection of bacterial strains from the Burkholderia cepacia Research Laboratory and Repository.</title>
        <authorList>
            <person name="Lipuma J."/>
            <person name="Spilker T."/>
        </authorList>
    </citation>
    <scope>NUCLEOTIDE SEQUENCE</scope>
    <source>
        <strain evidence="1">AU36012</strain>
    </source>
</reference>
<dbReference type="Proteomes" id="UP000682266">
    <property type="component" value="Unassembled WGS sequence"/>
</dbReference>
<organism evidence="1 2">
    <name type="scientific">Burkholderia ambifaria</name>
    <dbReference type="NCBI Taxonomy" id="152480"/>
    <lineage>
        <taxon>Bacteria</taxon>
        <taxon>Pseudomonadati</taxon>
        <taxon>Pseudomonadota</taxon>
        <taxon>Betaproteobacteria</taxon>
        <taxon>Burkholderiales</taxon>
        <taxon>Burkholderiaceae</taxon>
        <taxon>Burkholderia</taxon>
        <taxon>Burkholderia cepacia complex</taxon>
    </lineage>
</organism>
<accession>A0AA41E5T8</accession>
<sequence length="46" mass="5156">MSNSRYRYLAAMRDAIAALERVDALLPGPCVGHMIEQHTPESAARW</sequence>
<name>A0AA41E5T8_9BURK</name>
<protein>
    <submittedName>
        <fullName evidence="1">Uncharacterized protein</fullName>
    </submittedName>
</protein>